<gene>
    <name evidence="1" type="ORF">ARMGADRAFT_298309</name>
</gene>
<name>A0A2H3DQ85_ARMGA</name>
<dbReference type="AlphaFoldDB" id="A0A2H3DQ85"/>
<proteinExistence type="predicted"/>
<dbReference type="EMBL" id="KZ293665">
    <property type="protein sequence ID" value="PBK90423.1"/>
    <property type="molecule type" value="Genomic_DNA"/>
</dbReference>
<organism evidence="1 2">
    <name type="scientific">Armillaria gallica</name>
    <name type="common">Bulbous honey fungus</name>
    <name type="synonym">Armillaria bulbosa</name>
    <dbReference type="NCBI Taxonomy" id="47427"/>
    <lineage>
        <taxon>Eukaryota</taxon>
        <taxon>Fungi</taxon>
        <taxon>Dikarya</taxon>
        <taxon>Basidiomycota</taxon>
        <taxon>Agaricomycotina</taxon>
        <taxon>Agaricomycetes</taxon>
        <taxon>Agaricomycetidae</taxon>
        <taxon>Agaricales</taxon>
        <taxon>Marasmiineae</taxon>
        <taxon>Physalacriaceae</taxon>
        <taxon>Armillaria</taxon>
    </lineage>
</organism>
<sequence length="105" mass="12149">MIMMGHSYPRQDDPRYMVQPLLTLLAPRSSPRSPADTAEGRPLCWCPTRMLRFRPREERISTPFQTHLDDVASPRKAEGTFRRILSLMLFHSLAFSRSAALHLRV</sequence>
<reference evidence="2" key="1">
    <citation type="journal article" date="2017" name="Nat. Ecol. Evol.">
        <title>Genome expansion and lineage-specific genetic innovations in the forest pathogenic fungi Armillaria.</title>
        <authorList>
            <person name="Sipos G."/>
            <person name="Prasanna A.N."/>
            <person name="Walter M.C."/>
            <person name="O'Connor E."/>
            <person name="Balint B."/>
            <person name="Krizsan K."/>
            <person name="Kiss B."/>
            <person name="Hess J."/>
            <person name="Varga T."/>
            <person name="Slot J."/>
            <person name="Riley R."/>
            <person name="Boka B."/>
            <person name="Rigling D."/>
            <person name="Barry K."/>
            <person name="Lee J."/>
            <person name="Mihaltcheva S."/>
            <person name="LaButti K."/>
            <person name="Lipzen A."/>
            <person name="Waldron R."/>
            <person name="Moloney N.M."/>
            <person name="Sperisen C."/>
            <person name="Kredics L."/>
            <person name="Vagvoelgyi C."/>
            <person name="Patrignani A."/>
            <person name="Fitzpatrick D."/>
            <person name="Nagy I."/>
            <person name="Doyle S."/>
            <person name="Anderson J.B."/>
            <person name="Grigoriev I.V."/>
            <person name="Gueldener U."/>
            <person name="Muensterkoetter M."/>
            <person name="Nagy L.G."/>
        </authorList>
    </citation>
    <scope>NUCLEOTIDE SEQUENCE [LARGE SCALE GENOMIC DNA]</scope>
    <source>
        <strain evidence="2">Ar21-2</strain>
    </source>
</reference>
<accession>A0A2H3DQ85</accession>
<dbReference type="InParanoid" id="A0A2H3DQ85"/>
<dbReference type="Proteomes" id="UP000217790">
    <property type="component" value="Unassembled WGS sequence"/>
</dbReference>
<protein>
    <submittedName>
        <fullName evidence="1">Uncharacterized protein</fullName>
    </submittedName>
</protein>
<keyword evidence="2" id="KW-1185">Reference proteome</keyword>
<evidence type="ECO:0000313" key="1">
    <source>
        <dbReference type="EMBL" id="PBK90423.1"/>
    </source>
</evidence>
<evidence type="ECO:0000313" key="2">
    <source>
        <dbReference type="Proteomes" id="UP000217790"/>
    </source>
</evidence>